<dbReference type="GO" id="GO:0036064">
    <property type="term" value="C:ciliary basal body"/>
    <property type="evidence" value="ECO:0007669"/>
    <property type="project" value="TreeGrafter"/>
</dbReference>
<keyword evidence="11" id="KW-1185">Reference proteome</keyword>
<dbReference type="PANTHER" id="PTHR21442:SF0">
    <property type="entry name" value="CILIA- AND FLAGELLA-ASSOCIATED PROTEIN 206"/>
    <property type="match status" value="1"/>
</dbReference>
<dbReference type="AlphaFoldDB" id="A0A183ACA1"/>
<gene>
    <name evidence="10" type="ORF">ECPE_LOCUS4586</name>
</gene>
<dbReference type="Pfam" id="PF12018">
    <property type="entry name" value="FAP206"/>
    <property type="match status" value="1"/>
</dbReference>
<evidence type="ECO:0000256" key="2">
    <source>
        <dbReference type="ARBA" id="ARBA00010500"/>
    </source>
</evidence>
<keyword evidence="5" id="KW-0970">Cilium biogenesis/degradation</keyword>
<evidence type="ECO:0000256" key="5">
    <source>
        <dbReference type="ARBA" id="ARBA00022794"/>
    </source>
</evidence>
<evidence type="ECO:0000313" key="11">
    <source>
        <dbReference type="Proteomes" id="UP000272942"/>
    </source>
</evidence>
<evidence type="ECO:0000256" key="3">
    <source>
        <dbReference type="ARBA" id="ARBA00021602"/>
    </source>
</evidence>
<comment type="similarity">
    <text evidence="2">Belongs to the CFAP206 family.</text>
</comment>
<dbReference type="PANTHER" id="PTHR21442">
    <property type="entry name" value="CILIA- AND FLAGELLA-ASSOCIATED PROTEIN 206"/>
    <property type="match status" value="1"/>
</dbReference>
<dbReference type="GO" id="GO:0030030">
    <property type="term" value="P:cell projection organization"/>
    <property type="evidence" value="ECO:0007669"/>
    <property type="project" value="UniProtKB-KW"/>
</dbReference>
<reference evidence="12" key="1">
    <citation type="submission" date="2016-06" db="UniProtKB">
        <authorList>
            <consortium name="WormBaseParasite"/>
        </authorList>
    </citation>
    <scope>IDENTIFICATION</scope>
</reference>
<evidence type="ECO:0000256" key="6">
    <source>
        <dbReference type="ARBA" id="ARBA00023069"/>
    </source>
</evidence>
<evidence type="ECO:0000256" key="4">
    <source>
        <dbReference type="ARBA" id="ARBA00022490"/>
    </source>
</evidence>
<keyword evidence="8" id="KW-0966">Cell projection</keyword>
<comment type="subcellular location">
    <subcellularLocation>
        <location evidence="1">Cytoplasm</location>
        <location evidence="1">Cytoskeleton</location>
        <location evidence="1">Cilium axoneme</location>
    </subcellularLocation>
</comment>
<dbReference type="GO" id="GO:0005930">
    <property type="term" value="C:axoneme"/>
    <property type="evidence" value="ECO:0007669"/>
    <property type="project" value="UniProtKB-SubCell"/>
</dbReference>
<dbReference type="InterPro" id="IPR021897">
    <property type="entry name" value="FAP206"/>
</dbReference>
<comment type="function">
    <text evidence="9">Essential for sperm motility and is involved in the regulation of the beating frequency of motile cilia on the epithelial cells of the respiratory tract. Required for the establishment of radial spokes in sperm flagella.</text>
</comment>
<dbReference type="WBParaSite" id="ECPE_0000459801-mRNA-1">
    <property type="protein sequence ID" value="ECPE_0000459801-mRNA-1"/>
    <property type="gene ID" value="ECPE_0000459801"/>
</dbReference>
<evidence type="ECO:0000256" key="7">
    <source>
        <dbReference type="ARBA" id="ARBA00023212"/>
    </source>
</evidence>
<keyword evidence="6" id="KW-0969">Cilium</keyword>
<proteinExistence type="inferred from homology"/>
<keyword evidence="7" id="KW-0206">Cytoskeleton</keyword>
<evidence type="ECO:0000256" key="9">
    <source>
        <dbReference type="ARBA" id="ARBA00045321"/>
    </source>
</evidence>
<evidence type="ECO:0000256" key="8">
    <source>
        <dbReference type="ARBA" id="ARBA00023273"/>
    </source>
</evidence>
<accession>A0A183ACA1</accession>
<dbReference type="GO" id="GO:0003356">
    <property type="term" value="P:regulation of cilium beat frequency"/>
    <property type="evidence" value="ECO:0007669"/>
    <property type="project" value="TreeGrafter"/>
</dbReference>
<name>A0A183ACA1_9TREM</name>
<protein>
    <recommendedName>
        <fullName evidence="3">Cilia- and flagella-associated protein 206</fullName>
    </recommendedName>
</protein>
<reference evidence="10 11" key="2">
    <citation type="submission" date="2018-11" db="EMBL/GenBank/DDBJ databases">
        <authorList>
            <consortium name="Pathogen Informatics"/>
        </authorList>
    </citation>
    <scope>NUCLEOTIDE SEQUENCE [LARGE SCALE GENOMIC DNA]</scope>
    <source>
        <strain evidence="10 11">Egypt</strain>
    </source>
</reference>
<evidence type="ECO:0000313" key="12">
    <source>
        <dbReference type="WBParaSite" id="ECPE_0000459801-mRNA-1"/>
    </source>
</evidence>
<dbReference type="EMBL" id="UZAN01041442">
    <property type="protein sequence ID" value="VDP73030.1"/>
    <property type="molecule type" value="Genomic_DNA"/>
</dbReference>
<evidence type="ECO:0000313" key="10">
    <source>
        <dbReference type="EMBL" id="VDP73030.1"/>
    </source>
</evidence>
<sequence>MCVEKLLDKESPSLDTIKMQVYFELNHLERSELLEITVSDFLAEHHRVMQARLEPVIQEAIDARARTREEMEDVYRKIISAVLLRSGLGSPTNVEVVRETTAALQSIFPQTDVGTYLTSSAVQKRNQLSELTGIVTGIRLFNKDCCKGGSGIDDIPFILAQGIPASLNTLHDELNVARELAATYTSLFQKIMGLDPDPKVLSSATVTAKVAEQDGITADLIRAAVINARQYIAYLIQLEAVLIKMTTVDDRLCSDFKAKLNQLRQLIRDRPAVPSMEVYPLFLELSNIWKDLQNEAVLLSVLTSTLNGIQSYFVGRRLKWKREKLLHLISDAEIDFDDKRRCICATYANEDEYERLLQSLLQFVFDLPKIICKAYLLFHVCQGFCAWSLIRYQGLLVPADRSLGYLLMPPDNRLYAFCSPEAARDFMLAAESFLRAVPDVVRRLPELIQFLKLTDVFAKGIPGPKDVQLIDKHMGHTDAGMQTEVHPIDSYIDKDYEWNEWELRKKALKLANLRKKATSSVQTILSNWRRDNGTQVYLLKDSGTTTKDDGYTQVPRPSVFHHGLRGCGGIDEAVGAKAAIIGNESWCAVYRETNATTVDLTIPVEQQLLGSLNKGRITWY</sequence>
<dbReference type="Proteomes" id="UP000272942">
    <property type="component" value="Unassembled WGS sequence"/>
</dbReference>
<dbReference type="OrthoDB" id="10251073at2759"/>
<evidence type="ECO:0000256" key="1">
    <source>
        <dbReference type="ARBA" id="ARBA00004430"/>
    </source>
</evidence>
<keyword evidence="4" id="KW-0963">Cytoplasm</keyword>
<organism evidence="12">
    <name type="scientific">Echinostoma caproni</name>
    <dbReference type="NCBI Taxonomy" id="27848"/>
    <lineage>
        <taxon>Eukaryota</taxon>
        <taxon>Metazoa</taxon>
        <taxon>Spiralia</taxon>
        <taxon>Lophotrochozoa</taxon>
        <taxon>Platyhelminthes</taxon>
        <taxon>Trematoda</taxon>
        <taxon>Digenea</taxon>
        <taxon>Plagiorchiida</taxon>
        <taxon>Echinostomata</taxon>
        <taxon>Echinostomatoidea</taxon>
        <taxon>Echinostomatidae</taxon>
        <taxon>Echinostoma</taxon>
    </lineage>
</organism>